<dbReference type="EC" id="3.1.21.-" evidence="4"/>
<dbReference type="PANTHER" id="PTHR46124">
    <property type="entry name" value="D-AMINOACYL-TRNA DEACYLASE"/>
    <property type="match status" value="1"/>
</dbReference>
<dbReference type="AlphaFoldDB" id="A0A2K4ZER5"/>
<protein>
    <submittedName>
        <fullName evidence="4">Tat-linked quality control protein TatD</fullName>
        <ecNumber evidence="4">3.1.21.-</ecNumber>
    </submittedName>
</protein>
<proteinExistence type="predicted"/>
<dbReference type="InterPro" id="IPR018228">
    <property type="entry name" value="DNase_TatD-rel_CS"/>
</dbReference>
<gene>
    <name evidence="4" type="primary">tatD</name>
    <name evidence="4" type="ORF">AMURIS_01665</name>
</gene>
<feature type="binding site" evidence="3">
    <location>
        <position position="205"/>
    </location>
    <ligand>
        <name>a divalent metal cation</name>
        <dbReference type="ChEBI" id="CHEBI:60240"/>
        <label>1</label>
    </ligand>
</feature>
<dbReference type="RefSeq" id="WP_103239131.1">
    <property type="nucleotide sequence ID" value="NZ_JANJZD010000022.1"/>
</dbReference>
<accession>A0A2K4ZER5</accession>
<name>A0A2K4ZER5_9FIRM</name>
<feature type="binding site" evidence="3">
    <location>
        <position position="154"/>
    </location>
    <ligand>
        <name>a divalent metal cation</name>
        <dbReference type="ChEBI" id="CHEBI:60240"/>
        <label>2</label>
    </ligand>
</feature>
<keyword evidence="5" id="KW-1185">Reference proteome</keyword>
<evidence type="ECO:0000256" key="3">
    <source>
        <dbReference type="PIRSR" id="PIRSR005902-1"/>
    </source>
</evidence>
<feature type="binding site" evidence="3">
    <location>
        <position position="129"/>
    </location>
    <ligand>
        <name>a divalent metal cation</name>
        <dbReference type="ChEBI" id="CHEBI:60240"/>
        <label>2</label>
    </ligand>
</feature>
<dbReference type="PIRSF" id="PIRSF005902">
    <property type="entry name" value="DNase_TatD"/>
    <property type="match status" value="1"/>
</dbReference>
<dbReference type="CDD" id="cd01310">
    <property type="entry name" value="TatD_DNAse"/>
    <property type="match status" value="1"/>
</dbReference>
<feature type="binding site" evidence="3">
    <location>
        <position position="93"/>
    </location>
    <ligand>
        <name>a divalent metal cation</name>
        <dbReference type="ChEBI" id="CHEBI:60240"/>
        <label>1</label>
    </ligand>
</feature>
<dbReference type="Proteomes" id="UP000236311">
    <property type="component" value="Unassembled WGS sequence"/>
</dbReference>
<dbReference type="GO" id="GO:0016788">
    <property type="term" value="F:hydrolase activity, acting on ester bonds"/>
    <property type="evidence" value="ECO:0007669"/>
    <property type="project" value="InterPro"/>
</dbReference>
<keyword evidence="2 4" id="KW-0378">Hydrolase</keyword>
<dbReference type="Pfam" id="PF01026">
    <property type="entry name" value="TatD_DNase"/>
    <property type="match status" value="1"/>
</dbReference>
<dbReference type="PANTHER" id="PTHR46124:SF2">
    <property type="entry name" value="D-AMINOACYL-TRNA DEACYLASE"/>
    <property type="match status" value="1"/>
</dbReference>
<dbReference type="Gene3D" id="3.20.20.140">
    <property type="entry name" value="Metal-dependent hydrolases"/>
    <property type="match status" value="1"/>
</dbReference>
<dbReference type="PROSITE" id="PS01091">
    <property type="entry name" value="TATD_3"/>
    <property type="match status" value="1"/>
</dbReference>
<dbReference type="SUPFAM" id="SSF51556">
    <property type="entry name" value="Metallo-dependent hydrolases"/>
    <property type="match status" value="1"/>
</dbReference>
<dbReference type="FunFam" id="3.20.20.140:FF:000005">
    <property type="entry name" value="TatD family hydrolase"/>
    <property type="match status" value="1"/>
</dbReference>
<evidence type="ECO:0000256" key="1">
    <source>
        <dbReference type="ARBA" id="ARBA00022723"/>
    </source>
</evidence>
<dbReference type="OrthoDB" id="9810005at2"/>
<dbReference type="GO" id="GO:0046872">
    <property type="term" value="F:metal ion binding"/>
    <property type="evidence" value="ECO:0007669"/>
    <property type="project" value="UniProtKB-KW"/>
</dbReference>
<reference evidence="4 5" key="1">
    <citation type="submission" date="2018-01" db="EMBL/GenBank/DDBJ databases">
        <authorList>
            <person name="Gaut B.S."/>
            <person name="Morton B.R."/>
            <person name="Clegg M.T."/>
            <person name="Duvall M.R."/>
        </authorList>
    </citation>
    <scope>NUCLEOTIDE SEQUENCE [LARGE SCALE GENOMIC DNA]</scope>
    <source>
        <strain evidence="4">GP69</strain>
    </source>
</reference>
<organism evidence="4 5">
    <name type="scientific">Acetatifactor muris</name>
    <dbReference type="NCBI Taxonomy" id="879566"/>
    <lineage>
        <taxon>Bacteria</taxon>
        <taxon>Bacillati</taxon>
        <taxon>Bacillota</taxon>
        <taxon>Clostridia</taxon>
        <taxon>Lachnospirales</taxon>
        <taxon>Lachnospiraceae</taxon>
        <taxon>Acetatifactor</taxon>
    </lineage>
</organism>
<evidence type="ECO:0000313" key="5">
    <source>
        <dbReference type="Proteomes" id="UP000236311"/>
    </source>
</evidence>
<evidence type="ECO:0000256" key="2">
    <source>
        <dbReference type="ARBA" id="ARBA00022801"/>
    </source>
</evidence>
<dbReference type="InterPro" id="IPR032466">
    <property type="entry name" value="Metal_Hydrolase"/>
</dbReference>
<keyword evidence="1 3" id="KW-0479">Metal-binding</keyword>
<evidence type="ECO:0000313" key="4">
    <source>
        <dbReference type="EMBL" id="SOY28950.1"/>
    </source>
</evidence>
<dbReference type="EMBL" id="OFSM01000007">
    <property type="protein sequence ID" value="SOY28950.1"/>
    <property type="molecule type" value="Genomic_DNA"/>
</dbReference>
<dbReference type="InterPro" id="IPR001130">
    <property type="entry name" value="TatD-like"/>
</dbReference>
<sequence>MEVKYYDIGLNLFCRQFPDPEKVIREAEENGVCCILTGTDGSENAKIDGFVRNHNVFGTAGIHPHNADRARQEDFALMEQILTHNEKIVAVGECGLDYDRMFSTKENQIRCLEKHIVLAEKLGRPLFLHERSASGDFIRRFKKHQDICGRSVVHCFTGDGKTLEQYLSMGFSIGITGWICDDRRGRELREAVRMIPLNRILVETDAPYLTPKNVLGLDRTNVPQNVRYVVRELAKYMKVSEEELAENARKNTERIFGLK</sequence>